<name>A0A024GY43_9MICC</name>
<protein>
    <submittedName>
        <fullName evidence="1">Uncharacterized protein</fullName>
    </submittedName>
</protein>
<dbReference type="Proteomes" id="UP000035722">
    <property type="component" value="Unassembled WGS sequence"/>
</dbReference>
<proteinExistence type="predicted"/>
<gene>
    <name evidence="1" type="ORF">ARTSIC4J27_627</name>
</gene>
<evidence type="ECO:0000313" key="2">
    <source>
        <dbReference type="Proteomes" id="UP000035722"/>
    </source>
</evidence>
<dbReference type="STRING" id="861266.ARTSIC4J27_627"/>
<dbReference type="AlphaFoldDB" id="A0A024GY43"/>
<accession>A0A024GY43</accession>
<dbReference type="RefSeq" id="WP_050053751.1">
    <property type="nucleotide sequence ID" value="NZ_CAQI01000029.1"/>
</dbReference>
<keyword evidence="2" id="KW-1185">Reference proteome</keyword>
<evidence type="ECO:0000313" key="1">
    <source>
        <dbReference type="EMBL" id="CCQ44698.1"/>
    </source>
</evidence>
<organism evidence="1 2">
    <name type="scientific">Pseudarthrobacter siccitolerans</name>
    <dbReference type="NCBI Taxonomy" id="861266"/>
    <lineage>
        <taxon>Bacteria</taxon>
        <taxon>Bacillati</taxon>
        <taxon>Actinomycetota</taxon>
        <taxon>Actinomycetes</taxon>
        <taxon>Micrococcales</taxon>
        <taxon>Micrococcaceae</taxon>
        <taxon>Pseudarthrobacter</taxon>
    </lineage>
</organism>
<dbReference type="EMBL" id="CAQI01000029">
    <property type="protein sequence ID" value="CCQ44698.1"/>
    <property type="molecule type" value="Genomic_DNA"/>
</dbReference>
<dbReference type="OrthoDB" id="4950701at2"/>
<sequence length="65" mass="6725">MRIVGVLIVIWLIIGGVAAWQRGYFGAAPGNCAQAGTVAITIAAGPLNYMGVNPKISCELPQPSQ</sequence>
<reference evidence="2" key="1">
    <citation type="journal article" date="2014" name="Genome Announc.">
        <title>Genome Sequence of Arthrobacter siccitolerans 4J27, a Xeroprotectant-Producing Desiccation-Tolerant Microorganism.</title>
        <authorList>
            <person name="Manzanera M."/>
            <person name="Santa-Cruz-Calvo L."/>
            <person name="Vilchez J.I."/>
            <person name="Garcia-Fontana C."/>
            <person name="Silva-Castro G.A."/>
            <person name="Calvo C."/>
            <person name="Gonzalez-Lopez J."/>
        </authorList>
    </citation>
    <scope>NUCLEOTIDE SEQUENCE [LARGE SCALE GENOMIC DNA]</scope>
    <source>
        <strain evidence="2">4J27</strain>
    </source>
</reference>
<comment type="caution">
    <text evidence="1">The sequence shown here is derived from an EMBL/GenBank/DDBJ whole genome shotgun (WGS) entry which is preliminary data.</text>
</comment>